<dbReference type="RefSeq" id="WP_306830726.1">
    <property type="nucleotide sequence ID" value="NZ_JAUSRF010000001.1"/>
</dbReference>
<dbReference type="NCBIfam" id="TIGR02458">
    <property type="entry name" value="CbtA"/>
    <property type="match status" value="1"/>
</dbReference>
<accession>A0ABT9PMU1</accession>
<dbReference type="Proteomes" id="UP001241472">
    <property type="component" value="Unassembled WGS sequence"/>
</dbReference>
<keyword evidence="4" id="KW-1185">Reference proteome</keyword>
<feature type="transmembrane region" description="Helical" evidence="2">
    <location>
        <begin position="5"/>
        <end position="26"/>
    </location>
</feature>
<name>A0ABT9PMU1_9HYPH</name>
<dbReference type="Pfam" id="PF09490">
    <property type="entry name" value="CbtA"/>
    <property type="match status" value="1"/>
</dbReference>
<dbReference type="EMBL" id="JAUSRF010000001">
    <property type="protein sequence ID" value="MDP9835781.1"/>
    <property type="molecule type" value="Genomic_DNA"/>
</dbReference>
<keyword evidence="2" id="KW-0472">Membrane</keyword>
<feature type="compositionally biased region" description="Low complexity" evidence="1">
    <location>
        <begin position="46"/>
        <end position="61"/>
    </location>
</feature>
<feature type="transmembrane region" description="Helical" evidence="2">
    <location>
        <begin position="164"/>
        <end position="181"/>
    </location>
</feature>
<gene>
    <name evidence="3" type="ORF">J2T09_000522</name>
</gene>
<feature type="transmembrane region" description="Helical" evidence="2">
    <location>
        <begin position="127"/>
        <end position="144"/>
    </location>
</feature>
<protein>
    <submittedName>
        <fullName evidence="3">Cobalt transporter subunit CbtA</fullName>
    </submittedName>
</protein>
<evidence type="ECO:0000256" key="2">
    <source>
        <dbReference type="SAM" id="Phobius"/>
    </source>
</evidence>
<feature type="transmembrane region" description="Helical" evidence="2">
    <location>
        <begin position="188"/>
        <end position="210"/>
    </location>
</feature>
<feature type="compositionally biased region" description="Basic and acidic residues" evidence="1">
    <location>
        <begin position="62"/>
        <end position="82"/>
    </location>
</feature>
<feature type="transmembrane region" description="Helical" evidence="2">
    <location>
        <begin position="94"/>
        <end position="115"/>
    </location>
</feature>
<reference evidence="3 4" key="1">
    <citation type="submission" date="2023-07" db="EMBL/GenBank/DDBJ databases">
        <title>Sorghum-associated microbial communities from plants grown in Nebraska, USA.</title>
        <authorList>
            <person name="Schachtman D."/>
        </authorList>
    </citation>
    <scope>NUCLEOTIDE SEQUENCE [LARGE SCALE GENOMIC DNA]</scope>
    <source>
        <strain evidence="3 4">DS1307</strain>
    </source>
</reference>
<keyword evidence="2" id="KW-1133">Transmembrane helix</keyword>
<feature type="region of interest" description="Disordered" evidence="1">
    <location>
        <begin position="44"/>
        <end position="83"/>
    </location>
</feature>
<keyword evidence="2" id="KW-0812">Transmembrane</keyword>
<sequence length="252" mass="26048">MFRAIVFSAVPVGIITGIAITLMQMVGTEPLILKAETYENAGSAVPESAAPAEHSHAAAAPAHDHAMPAAEAHDAAGHDHGDGWSPADGFERTAYTLGANVLTAIGYSLVLTALLSMTNVSHGWRTGLFFGLAGFASVMLAPMVGLPPELPGSPAAELAARQTWWVATAVATAAGIGLLVLRRETWAAVLAIILIAAPHVVGAPLPPAGVEPLAPLELERRFIIVATVTSFVFWALLGALSGTFLKRLSPSV</sequence>
<organism evidence="3 4">
    <name type="scientific">Neorhizobium huautlense</name>
    <dbReference type="NCBI Taxonomy" id="67774"/>
    <lineage>
        <taxon>Bacteria</taxon>
        <taxon>Pseudomonadati</taxon>
        <taxon>Pseudomonadota</taxon>
        <taxon>Alphaproteobacteria</taxon>
        <taxon>Hyphomicrobiales</taxon>
        <taxon>Rhizobiaceae</taxon>
        <taxon>Rhizobium/Agrobacterium group</taxon>
        <taxon>Neorhizobium</taxon>
    </lineage>
</organism>
<evidence type="ECO:0000256" key="1">
    <source>
        <dbReference type="SAM" id="MobiDB-lite"/>
    </source>
</evidence>
<evidence type="ECO:0000313" key="3">
    <source>
        <dbReference type="EMBL" id="MDP9835781.1"/>
    </source>
</evidence>
<comment type="caution">
    <text evidence="3">The sequence shown here is derived from an EMBL/GenBank/DDBJ whole genome shotgun (WGS) entry which is preliminary data.</text>
</comment>
<feature type="transmembrane region" description="Helical" evidence="2">
    <location>
        <begin position="222"/>
        <end position="245"/>
    </location>
</feature>
<proteinExistence type="predicted"/>
<evidence type="ECO:0000313" key="4">
    <source>
        <dbReference type="Proteomes" id="UP001241472"/>
    </source>
</evidence>
<dbReference type="InterPro" id="IPR012666">
    <property type="entry name" value="CbtA_put"/>
</dbReference>